<dbReference type="PANTHER" id="PTHR33112">
    <property type="entry name" value="DOMAIN PROTEIN, PUTATIVE-RELATED"/>
    <property type="match status" value="1"/>
</dbReference>
<dbReference type="GeneID" id="36579982"/>
<protein>
    <submittedName>
        <fullName evidence="2">HET-domain-containing protein</fullName>
    </submittedName>
</protein>
<dbReference type="PANTHER" id="PTHR33112:SF16">
    <property type="entry name" value="HETEROKARYON INCOMPATIBILITY DOMAIN-CONTAINING PROTEIN"/>
    <property type="match status" value="1"/>
</dbReference>
<sequence>MQALRVGLKAMKTRIERSRSRLCSKCKAIFDNWWDRDDRTNWRVLYMSSTRPGRQHHNIVRLQRSASKGCPVCVLLLRGLDGEAIQQLMQEDRNRRSLVHIALALVEIPDLYLIRVLFHPGTSPAWEVAINAYPSVGNSTKVGKIQSRADCEANWNLVRKWLRVCQDTHPKCSQDSSSRQLPTRLIDVGTSDMDLKLCLTESLPRDTQYLTLSHCWGGKVFTMLTRSNFQEFLTQILTRDLSKTFKDAIVVTRSLGFKYLWIDSLCIIQGDEPDWQRESSRMGAVYTNSALNIAAAAAPNGDLGCFSTRRLDQMHGCKVAMRTRRDSSHTTAWDCSVLVGSENENALNSRAWVYQEIFLAPRTLSFTAHELFWECISSMACETFPDSYNYGAITRPSVASGKRWNDPTGDISDKWSQIVNNYSGKVVTFERDRLIALSGVARLFAARFGTTYLAGMWKEDLVKQLAWSTVKPSGDTTESSIPSWSWASINTVVLMKCDVDILPGFIPQVSILEANTAVSNDPFGDVMGGTIRMKCRVPRIATLMTQYERQKVNISSGSRQFRAEICPDTTPYSINDELQLLALLRGTNWEGKETVCGLVIEPVKMATYRRTGYFEVTGDYLQGFMATWDKGTAGDEHFSSINEGLGSNEEGDNMCVLALI</sequence>
<proteinExistence type="predicted"/>
<dbReference type="InParanoid" id="A0A2J6TKR9"/>
<dbReference type="OrthoDB" id="3486565at2759"/>
<dbReference type="InterPro" id="IPR010730">
    <property type="entry name" value="HET"/>
</dbReference>
<reference evidence="2 3" key="1">
    <citation type="submission" date="2016-04" db="EMBL/GenBank/DDBJ databases">
        <title>A degradative enzymes factory behind the ericoid mycorrhizal symbiosis.</title>
        <authorList>
            <consortium name="DOE Joint Genome Institute"/>
            <person name="Martino E."/>
            <person name="Morin E."/>
            <person name="Grelet G."/>
            <person name="Kuo A."/>
            <person name="Kohler A."/>
            <person name="Daghino S."/>
            <person name="Barry K."/>
            <person name="Choi C."/>
            <person name="Cichocki N."/>
            <person name="Clum A."/>
            <person name="Copeland A."/>
            <person name="Hainaut M."/>
            <person name="Haridas S."/>
            <person name="Labutti K."/>
            <person name="Lindquist E."/>
            <person name="Lipzen A."/>
            <person name="Khouja H.-R."/>
            <person name="Murat C."/>
            <person name="Ohm R."/>
            <person name="Olson A."/>
            <person name="Spatafora J."/>
            <person name="Veneault-Fourrey C."/>
            <person name="Henrissat B."/>
            <person name="Grigoriev I."/>
            <person name="Martin F."/>
            <person name="Perotto S."/>
        </authorList>
    </citation>
    <scope>NUCLEOTIDE SEQUENCE [LARGE SCALE GENOMIC DNA]</scope>
    <source>
        <strain evidence="2 3">E</strain>
    </source>
</reference>
<dbReference type="AlphaFoldDB" id="A0A2J6TKR9"/>
<organism evidence="2 3">
    <name type="scientific">Hyaloscypha bicolor E</name>
    <dbReference type="NCBI Taxonomy" id="1095630"/>
    <lineage>
        <taxon>Eukaryota</taxon>
        <taxon>Fungi</taxon>
        <taxon>Dikarya</taxon>
        <taxon>Ascomycota</taxon>
        <taxon>Pezizomycotina</taxon>
        <taxon>Leotiomycetes</taxon>
        <taxon>Helotiales</taxon>
        <taxon>Hyaloscyphaceae</taxon>
        <taxon>Hyaloscypha</taxon>
        <taxon>Hyaloscypha bicolor</taxon>
    </lineage>
</organism>
<evidence type="ECO:0000313" key="2">
    <source>
        <dbReference type="EMBL" id="PMD63610.1"/>
    </source>
</evidence>
<gene>
    <name evidence="2" type="ORF">K444DRAFT_323973</name>
</gene>
<feature type="domain" description="Heterokaryon incompatibility" evidence="1">
    <location>
        <begin position="209"/>
        <end position="356"/>
    </location>
</feature>
<evidence type="ECO:0000313" key="3">
    <source>
        <dbReference type="Proteomes" id="UP000235371"/>
    </source>
</evidence>
<dbReference type="Proteomes" id="UP000235371">
    <property type="component" value="Unassembled WGS sequence"/>
</dbReference>
<dbReference type="RefSeq" id="XP_024740514.1">
    <property type="nucleotide sequence ID" value="XM_024871900.1"/>
</dbReference>
<evidence type="ECO:0000259" key="1">
    <source>
        <dbReference type="Pfam" id="PF06985"/>
    </source>
</evidence>
<keyword evidence="3" id="KW-1185">Reference proteome</keyword>
<name>A0A2J6TKR9_9HELO</name>
<dbReference type="EMBL" id="KZ613780">
    <property type="protein sequence ID" value="PMD63610.1"/>
    <property type="molecule type" value="Genomic_DNA"/>
</dbReference>
<accession>A0A2J6TKR9</accession>
<dbReference type="Pfam" id="PF06985">
    <property type="entry name" value="HET"/>
    <property type="match status" value="1"/>
</dbReference>